<keyword evidence="5 7" id="KW-0326">Glycosidase</keyword>
<evidence type="ECO:0000313" key="14">
    <source>
        <dbReference type="Proteomes" id="UP001207918"/>
    </source>
</evidence>
<dbReference type="InterPro" id="IPR005154">
    <property type="entry name" value="Glyco_hydro_67_aGlcAse_N"/>
</dbReference>
<dbReference type="SUPFAM" id="SSF51445">
    <property type="entry name" value="(Trans)glycosidases"/>
    <property type="match status" value="1"/>
</dbReference>
<feature type="domain" description="Glycosyl hydrolase family 67 C-terminal" evidence="11">
    <location>
        <begin position="472"/>
        <end position="696"/>
    </location>
</feature>
<evidence type="ECO:0000256" key="7">
    <source>
        <dbReference type="PIRNR" id="PIRNR029900"/>
    </source>
</evidence>
<reference evidence="13 14" key="1">
    <citation type="submission" date="2021-03" db="EMBL/GenBank/DDBJ databases">
        <title>Aliifodinibius sp. nov., a new bacterium isolated from saline soil.</title>
        <authorList>
            <person name="Galisteo C."/>
            <person name="De La Haba R."/>
            <person name="Sanchez-Porro C."/>
            <person name="Ventosa A."/>
        </authorList>
    </citation>
    <scope>NUCLEOTIDE SEQUENCE [LARGE SCALE GENOMIC DNA]</scope>
    <source>
        <strain evidence="13 14">1BSP15-2V2</strain>
    </source>
</reference>
<comment type="caution">
    <text evidence="13">The sequence shown here is derived from an EMBL/GenBank/DDBJ whole genome shotgun (WGS) entry which is preliminary data.</text>
</comment>
<dbReference type="Pfam" id="PF03648">
    <property type="entry name" value="Glyco_hydro_67N"/>
    <property type="match status" value="1"/>
</dbReference>
<dbReference type="Gene3D" id="3.30.379.10">
    <property type="entry name" value="Chitobiase/beta-hexosaminidase domain 2-like"/>
    <property type="match status" value="1"/>
</dbReference>
<evidence type="ECO:0000256" key="1">
    <source>
        <dbReference type="ARBA" id="ARBA00008833"/>
    </source>
</evidence>
<dbReference type="PIRSF" id="PIRSF029900">
    <property type="entry name" value="Alpha-glucuronds"/>
    <property type="match status" value="1"/>
</dbReference>
<keyword evidence="14" id="KW-1185">Reference proteome</keyword>
<dbReference type="InterPro" id="IPR011395">
    <property type="entry name" value="Glyco_hydro_67_aGlcAse"/>
</dbReference>
<keyword evidence="2 7" id="KW-0858">Xylan degradation</keyword>
<feature type="domain" description="Alpha glucuronidase N-terminal" evidence="10">
    <location>
        <begin position="28"/>
        <end position="149"/>
    </location>
</feature>
<dbReference type="Pfam" id="PF07477">
    <property type="entry name" value="Glyco_hydro_67C"/>
    <property type="match status" value="1"/>
</dbReference>
<keyword evidence="3 7" id="KW-0378">Hydrolase</keyword>
<evidence type="ECO:0000256" key="4">
    <source>
        <dbReference type="ARBA" id="ARBA00023277"/>
    </source>
</evidence>
<gene>
    <name evidence="13" type="ORF">J6I44_05895</name>
</gene>
<evidence type="ECO:0000256" key="2">
    <source>
        <dbReference type="ARBA" id="ARBA00022651"/>
    </source>
</evidence>
<comment type="subunit">
    <text evidence="8">Homodimer.</text>
</comment>
<evidence type="ECO:0000259" key="11">
    <source>
        <dbReference type="Pfam" id="PF07477"/>
    </source>
</evidence>
<dbReference type="PANTHER" id="PTHR39207:SF1">
    <property type="entry name" value="ALPHA-GLUCURONIDASE A"/>
    <property type="match status" value="1"/>
</dbReference>
<dbReference type="InterPro" id="IPR037054">
    <property type="entry name" value="A-glucoronidase_C_sf"/>
</dbReference>
<name>A0ABT3PKI2_9BACT</name>
<keyword evidence="9" id="KW-0732">Signal</keyword>
<dbReference type="InterPro" id="IPR011100">
    <property type="entry name" value="Glyco_hydro_67_cat"/>
</dbReference>
<protein>
    <recommendedName>
        <fullName evidence="8">Xylan alpha-1,2-glucuronidase</fullName>
        <ecNumber evidence="8">3.2.1.131</ecNumber>
    </recommendedName>
</protein>
<organism evidence="13 14">
    <name type="scientific">Fodinibius salsisoli</name>
    <dbReference type="NCBI Taxonomy" id="2820877"/>
    <lineage>
        <taxon>Bacteria</taxon>
        <taxon>Pseudomonadati</taxon>
        <taxon>Balneolota</taxon>
        <taxon>Balneolia</taxon>
        <taxon>Balneolales</taxon>
        <taxon>Balneolaceae</taxon>
        <taxon>Fodinibius</taxon>
    </lineage>
</organism>
<keyword evidence="4 8" id="KW-0119">Carbohydrate metabolism</keyword>
<feature type="signal peptide" evidence="9">
    <location>
        <begin position="1"/>
        <end position="22"/>
    </location>
</feature>
<comment type="similarity">
    <text evidence="1 7 8">Belongs to the glycosyl hydrolase 67 family.</text>
</comment>
<dbReference type="EMBL" id="JAGGJA010000003">
    <property type="protein sequence ID" value="MCW9706375.1"/>
    <property type="molecule type" value="Genomic_DNA"/>
</dbReference>
<evidence type="ECO:0000256" key="9">
    <source>
        <dbReference type="SAM" id="SignalP"/>
    </source>
</evidence>
<accession>A0ABT3PKI2</accession>
<dbReference type="RefSeq" id="WP_265765080.1">
    <property type="nucleotide sequence ID" value="NZ_JAGGJA010000003.1"/>
</dbReference>
<evidence type="ECO:0000259" key="12">
    <source>
        <dbReference type="Pfam" id="PF07488"/>
    </source>
</evidence>
<evidence type="ECO:0000256" key="8">
    <source>
        <dbReference type="RuleBase" id="RU361198"/>
    </source>
</evidence>
<evidence type="ECO:0000256" key="6">
    <source>
        <dbReference type="ARBA" id="ARBA00023326"/>
    </source>
</evidence>
<evidence type="ECO:0000256" key="3">
    <source>
        <dbReference type="ARBA" id="ARBA00022801"/>
    </source>
</evidence>
<dbReference type="Gene3D" id="3.90.1330.10">
    <property type="entry name" value="Alpha-glucuronidase, C-terminal domain"/>
    <property type="match status" value="1"/>
</dbReference>
<dbReference type="InterPro" id="IPR017853">
    <property type="entry name" value="GH"/>
</dbReference>
<dbReference type="InterPro" id="IPR029018">
    <property type="entry name" value="Hex-like_dom2"/>
</dbReference>
<evidence type="ECO:0000313" key="13">
    <source>
        <dbReference type="EMBL" id="MCW9706375.1"/>
    </source>
</evidence>
<dbReference type="Proteomes" id="UP001207918">
    <property type="component" value="Unassembled WGS sequence"/>
</dbReference>
<evidence type="ECO:0000256" key="5">
    <source>
        <dbReference type="ARBA" id="ARBA00023295"/>
    </source>
</evidence>
<feature type="chain" id="PRO_5046429138" description="Xylan alpha-1,2-glucuronidase" evidence="9">
    <location>
        <begin position="23"/>
        <end position="719"/>
    </location>
</feature>
<feature type="domain" description="Glycosyl hydrolase family 67 catalytic" evidence="12">
    <location>
        <begin position="153"/>
        <end position="471"/>
    </location>
</feature>
<dbReference type="Gene3D" id="3.20.20.80">
    <property type="entry name" value="Glycosidases"/>
    <property type="match status" value="1"/>
</dbReference>
<evidence type="ECO:0000259" key="10">
    <source>
        <dbReference type="Pfam" id="PF03648"/>
    </source>
</evidence>
<proteinExistence type="inferred from homology"/>
<dbReference type="PANTHER" id="PTHR39207">
    <property type="entry name" value="ALPHA-GLUCURONIDASE A"/>
    <property type="match status" value="1"/>
</dbReference>
<dbReference type="InterPro" id="IPR011099">
    <property type="entry name" value="Glyco_hydro_67_C"/>
</dbReference>
<comment type="catalytic activity">
    <reaction evidence="8">
        <text>Hydrolysis of (1-&gt;2)-alpha-D-(4-O-methyl)glucuronosyl links in the main chain of hardwood xylans.</text>
        <dbReference type="EC" id="3.2.1.131"/>
    </reaction>
</comment>
<sequence length="719" mass="81903">MSRLVLLFILITLTAASINAKAEDGSRLWLRYEQVSDEEMLEQYRSLLQEVVIQGESETLSIVRHEIQKGLTGLLGHSIPIDKVLSQTQSLIIGTPATSKVVASAGLDESLKAIGDEGFLVTMKKMEGVTHRIIAANTDIGLLYGVFRFLKQLQLHKSIRDLSIESAPRIKHRLLNHWDNLDRSVERGYAGLSLWEWSTLPEYKSPRYVDYARANASIGINGTVLNNVNSDPRMMTEQYLEKASALADIFRPYGIKVYLSANFYAPMRIGGLDTADPLDPEVQQWWKEKVDQIYEHIPDFGGFLVKANSEGQPGPADYGRTHAEGANVLAEALQPHGGILMWRAFVYSADQEDRFREGYDEFVPLDGEFADNVILQVKNGPIDFQPREPFHPLFGALPKTNTMLELQVTQEYFGFSNHLAYMGPLYEEALQSDTYVQGEGSTVAKVIDGDLFDYKHTGIAGVANTGTDRNWTGHPFGQANWYVYGRMAWDHSLTAEKVADEWLRMTFTHDPDFVEPVKSMMMKSREAGVKYRNPLGLTHLYAQGHHYGPAPWTAELSRPDWTAVYYHRADSAGIGFDRTESGSNALEQYQPSVRARFENPETMPEEYLLWFHHLPWDFKLNSGKTLWEELVHRYYEGVTMVEEMQKTWNSVEGLIDQERFDHVQALLEIQKKDALWWRNACVLYFQSLSGKPIPAGLEKPAHSLEYYKKLEHTKHYARF</sequence>
<dbReference type="Pfam" id="PF07488">
    <property type="entry name" value="Glyco_hydro_67M"/>
    <property type="match status" value="1"/>
</dbReference>
<dbReference type="EC" id="3.2.1.131" evidence="8"/>
<dbReference type="SUPFAM" id="SSF55545">
    <property type="entry name" value="beta-N-acetylhexosaminidase-like domain"/>
    <property type="match status" value="1"/>
</dbReference>
<keyword evidence="6 8" id="KW-0624">Polysaccharide degradation</keyword>